<name>A0A378R3X6_9GAMM</name>
<dbReference type="AlphaFoldDB" id="A0A378R3X6"/>
<evidence type="ECO:0000313" key="3">
    <source>
        <dbReference type="Proteomes" id="UP000254065"/>
    </source>
</evidence>
<feature type="domain" description="Phage head morphogenesis" evidence="1">
    <location>
        <begin position="54"/>
        <end position="174"/>
    </location>
</feature>
<dbReference type="Proteomes" id="UP000254065">
    <property type="component" value="Unassembled WGS sequence"/>
</dbReference>
<dbReference type="Pfam" id="PF04233">
    <property type="entry name" value="Phage_Mu_F"/>
    <property type="match status" value="1"/>
</dbReference>
<protein>
    <submittedName>
        <fullName evidence="2">Phage head morphogenesis protein, SPP1 gp7 family</fullName>
    </submittedName>
</protein>
<reference evidence="2 3" key="1">
    <citation type="submission" date="2018-06" db="EMBL/GenBank/DDBJ databases">
        <authorList>
            <consortium name="Pathogen Informatics"/>
            <person name="Doyle S."/>
        </authorList>
    </citation>
    <scope>NUCLEOTIDE SEQUENCE [LARGE SCALE GENOMIC DNA]</scope>
    <source>
        <strain evidence="2 3">NCTC12877</strain>
    </source>
</reference>
<dbReference type="RefSeq" id="WP_051225746.1">
    <property type="nucleotide sequence ID" value="NZ_UGQB01000004.1"/>
</dbReference>
<proteinExistence type="predicted"/>
<sequence length="404" mass="46940">MTKISGQRLPFQEQIDFLRQKVRIPTERYDELTSQQHDKAFVVAGAMKADLLADLHNAVQKAVADGQAFHEFQANFDDILAKKGWLNDKDKDYKAWRAKVIYQTNLRTSHMAGRYKQMTDPDVLKARPYWRYRHNTVENPRHQHKSWDGLVLPADSPFWQTNYPPNGWGCRCTVEAINERELKRMGKEKPDELPANYADNVGESFDGVAGASWFPDVDKYPYQVAKSFVADNMRDGVFIRWLSRIENQLDDYKKDTPDYDKLPKQERIDGFRELDQKESYPVAVLSPDQMQMLGVSTQTVLFSENDALKQAISRDGNTGFEPTDYYYVQYLLDNAVLIVREYDKKNNRYRQQTTWVEGIRDDGKRYLAIIHQTADGAGVYLKSYRLDSSKDEKLKNKGVVLFEK</sequence>
<evidence type="ECO:0000259" key="1">
    <source>
        <dbReference type="Pfam" id="PF04233"/>
    </source>
</evidence>
<dbReference type="InterPro" id="IPR006528">
    <property type="entry name" value="Phage_head_morphogenesis_dom"/>
</dbReference>
<accession>A0A378R3X6</accession>
<dbReference type="OrthoDB" id="9813502at2"/>
<keyword evidence="3" id="KW-1185">Reference proteome</keyword>
<dbReference type="STRING" id="1122244.GCA_000426885_00020"/>
<dbReference type="EMBL" id="UGQB01000004">
    <property type="protein sequence ID" value="STZ08590.1"/>
    <property type="molecule type" value="Genomic_DNA"/>
</dbReference>
<organism evidence="2 3">
    <name type="scientific">Moraxella caprae</name>
    <dbReference type="NCBI Taxonomy" id="90240"/>
    <lineage>
        <taxon>Bacteria</taxon>
        <taxon>Pseudomonadati</taxon>
        <taxon>Pseudomonadota</taxon>
        <taxon>Gammaproteobacteria</taxon>
        <taxon>Moraxellales</taxon>
        <taxon>Moraxellaceae</taxon>
        <taxon>Moraxella</taxon>
    </lineage>
</organism>
<gene>
    <name evidence="2" type="ORF">NCTC12877_01594</name>
</gene>
<evidence type="ECO:0000313" key="2">
    <source>
        <dbReference type="EMBL" id="STZ08590.1"/>
    </source>
</evidence>